<dbReference type="RefSeq" id="WP_320425398.1">
    <property type="nucleotide sequence ID" value="NZ_JAXCLA010000008.1"/>
</dbReference>
<dbReference type="SUPFAM" id="SSF103088">
    <property type="entry name" value="OmpA-like"/>
    <property type="match status" value="1"/>
</dbReference>
<keyword evidence="3" id="KW-1003">Cell membrane</keyword>
<dbReference type="PROSITE" id="PS51123">
    <property type="entry name" value="OMPA_2"/>
    <property type="match status" value="1"/>
</dbReference>
<dbReference type="InterPro" id="IPR025713">
    <property type="entry name" value="MotB-like_N_dom"/>
</dbReference>
<name>A0ABU5DMA1_9BURK</name>
<protein>
    <submittedName>
        <fullName evidence="11">Flagellar motor protein MotB</fullName>
    </submittedName>
</protein>
<evidence type="ECO:0000256" key="9">
    <source>
        <dbReference type="SAM" id="Phobius"/>
    </source>
</evidence>
<comment type="similarity">
    <text evidence="2">Belongs to the MotB family.</text>
</comment>
<dbReference type="PANTHER" id="PTHR30329">
    <property type="entry name" value="STATOR ELEMENT OF FLAGELLAR MOTOR COMPLEX"/>
    <property type="match status" value="1"/>
</dbReference>
<evidence type="ECO:0000256" key="5">
    <source>
        <dbReference type="ARBA" id="ARBA00022989"/>
    </source>
</evidence>
<sequence length="327" mass="35207">MQPDLKLAKGGHDAHATIVKRGGRRHEEEAHGGAWKVAFADFCLALLCLFLVLWLLASRNSERLTEVLRSAGANLVEEGNGLTNSLAAGSRGSMIERNPVPAHGERQVQGKSQQSSDTDNPDADPRLSKSRYDTPADMKELSHLIERMAEREGLGQNVQGVITPQGLRLMLHDTDRNGMFERGSAMPNARFKHLLRQLGPVFAQIDNQLMIIGHTDATPYVDAGSTGFSNSALSSHRAMAARLHLLEGGMREGSVLQVAGMAERAPLDAVHPDAAVNRRIELLVLTTGQSRAFAQMFGTPAQSYPVTEGLDATGPGSEALLKGAARP</sequence>
<evidence type="ECO:0000256" key="3">
    <source>
        <dbReference type="ARBA" id="ARBA00022475"/>
    </source>
</evidence>
<keyword evidence="5 9" id="KW-1133">Transmembrane helix</keyword>
<feature type="transmembrane region" description="Helical" evidence="9">
    <location>
        <begin position="37"/>
        <end position="57"/>
    </location>
</feature>
<feature type="region of interest" description="Disordered" evidence="8">
    <location>
        <begin position="82"/>
        <end position="135"/>
    </location>
</feature>
<keyword evidence="12" id="KW-1185">Reference proteome</keyword>
<keyword evidence="4 9" id="KW-0812">Transmembrane</keyword>
<dbReference type="InterPro" id="IPR036737">
    <property type="entry name" value="OmpA-like_sf"/>
</dbReference>
<dbReference type="InterPro" id="IPR050330">
    <property type="entry name" value="Bact_OuterMem_StrucFunc"/>
</dbReference>
<feature type="compositionally biased region" description="Basic and acidic residues" evidence="8">
    <location>
        <begin position="123"/>
        <end position="135"/>
    </location>
</feature>
<reference evidence="11 12" key="1">
    <citation type="submission" date="2023-11" db="EMBL/GenBank/DDBJ databases">
        <title>Paucibacter sp. nov., isolated from fresh soil in Korea.</title>
        <authorList>
            <person name="Le N.T.T."/>
        </authorList>
    </citation>
    <scope>NUCLEOTIDE SEQUENCE [LARGE SCALE GENOMIC DNA]</scope>
    <source>
        <strain evidence="11 12">R3-3</strain>
    </source>
</reference>
<evidence type="ECO:0000259" key="10">
    <source>
        <dbReference type="PROSITE" id="PS51123"/>
    </source>
</evidence>
<evidence type="ECO:0000313" key="12">
    <source>
        <dbReference type="Proteomes" id="UP001285263"/>
    </source>
</evidence>
<feature type="compositionally biased region" description="Polar residues" evidence="8">
    <location>
        <begin position="109"/>
        <end position="118"/>
    </location>
</feature>
<dbReference type="PANTHER" id="PTHR30329:SF21">
    <property type="entry name" value="LIPOPROTEIN YIAD-RELATED"/>
    <property type="match status" value="1"/>
</dbReference>
<dbReference type="Gene3D" id="3.30.1330.60">
    <property type="entry name" value="OmpA-like domain"/>
    <property type="match status" value="1"/>
</dbReference>
<evidence type="ECO:0000256" key="6">
    <source>
        <dbReference type="ARBA" id="ARBA00023136"/>
    </source>
</evidence>
<feature type="domain" description="OmpA-like" evidence="10">
    <location>
        <begin position="167"/>
        <end position="288"/>
    </location>
</feature>
<feature type="region of interest" description="Disordered" evidence="8">
    <location>
        <begin position="308"/>
        <end position="327"/>
    </location>
</feature>
<gene>
    <name evidence="11" type="ORF">SNE35_23190</name>
</gene>
<evidence type="ECO:0000256" key="1">
    <source>
        <dbReference type="ARBA" id="ARBA00004162"/>
    </source>
</evidence>
<proteinExistence type="inferred from homology"/>
<keyword evidence="11" id="KW-0969">Cilium</keyword>
<dbReference type="Pfam" id="PF13677">
    <property type="entry name" value="MotB_plug"/>
    <property type="match status" value="1"/>
</dbReference>
<dbReference type="InterPro" id="IPR006665">
    <property type="entry name" value="OmpA-like"/>
</dbReference>
<dbReference type="EMBL" id="JAXCLA010000008">
    <property type="protein sequence ID" value="MDY0747428.1"/>
    <property type="molecule type" value="Genomic_DNA"/>
</dbReference>
<accession>A0ABU5DMA1</accession>
<keyword evidence="11" id="KW-0282">Flagellum</keyword>
<evidence type="ECO:0000313" key="11">
    <source>
        <dbReference type="EMBL" id="MDY0747428.1"/>
    </source>
</evidence>
<evidence type="ECO:0000256" key="2">
    <source>
        <dbReference type="ARBA" id="ARBA00008914"/>
    </source>
</evidence>
<evidence type="ECO:0000256" key="8">
    <source>
        <dbReference type="SAM" id="MobiDB-lite"/>
    </source>
</evidence>
<organism evidence="11 12">
    <name type="scientific">Roseateles agri</name>
    <dbReference type="NCBI Taxonomy" id="3098619"/>
    <lineage>
        <taxon>Bacteria</taxon>
        <taxon>Pseudomonadati</taxon>
        <taxon>Pseudomonadota</taxon>
        <taxon>Betaproteobacteria</taxon>
        <taxon>Burkholderiales</taxon>
        <taxon>Sphaerotilaceae</taxon>
        <taxon>Roseateles</taxon>
    </lineage>
</organism>
<comment type="subcellular location">
    <subcellularLocation>
        <location evidence="1">Cell membrane</location>
        <topology evidence="1">Single-pass membrane protein</topology>
    </subcellularLocation>
</comment>
<comment type="caution">
    <text evidence="11">The sequence shown here is derived from an EMBL/GenBank/DDBJ whole genome shotgun (WGS) entry which is preliminary data.</text>
</comment>
<dbReference type="Proteomes" id="UP001285263">
    <property type="component" value="Unassembled WGS sequence"/>
</dbReference>
<keyword evidence="11" id="KW-0966">Cell projection</keyword>
<evidence type="ECO:0000256" key="7">
    <source>
        <dbReference type="PROSITE-ProRule" id="PRU00473"/>
    </source>
</evidence>
<evidence type="ECO:0000256" key="4">
    <source>
        <dbReference type="ARBA" id="ARBA00022692"/>
    </source>
</evidence>
<keyword evidence="6 7" id="KW-0472">Membrane</keyword>